<organism evidence="5 6">
    <name type="scientific">Mediterraneibacter butyricigenes</name>
    <dbReference type="NCBI Taxonomy" id="2316025"/>
    <lineage>
        <taxon>Bacteria</taxon>
        <taxon>Bacillati</taxon>
        <taxon>Bacillota</taxon>
        <taxon>Clostridia</taxon>
        <taxon>Lachnospirales</taxon>
        <taxon>Lachnospiraceae</taxon>
        <taxon>Mediterraneibacter</taxon>
    </lineage>
</organism>
<keyword evidence="6" id="KW-1185">Reference proteome</keyword>
<dbReference type="RefSeq" id="WP_117888194.1">
    <property type="nucleotide sequence ID" value="NZ_BHGK01000001.1"/>
</dbReference>
<dbReference type="PANTHER" id="PTHR46470:SF2">
    <property type="entry name" value="GLYCERALDEHYDE 3-PHOSPHATE PHOSPHATASE"/>
    <property type="match status" value="1"/>
</dbReference>
<dbReference type="Pfam" id="PF00702">
    <property type="entry name" value="Hydrolase"/>
    <property type="match status" value="1"/>
</dbReference>
<dbReference type="GO" id="GO:0044281">
    <property type="term" value="P:small molecule metabolic process"/>
    <property type="evidence" value="ECO:0007669"/>
    <property type="project" value="UniProtKB-ARBA"/>
</dbReference>
<evidence type="ECO:0000313" key="5">
    <source>
        <dbReference type="EMBL" id="GCA68192.1"/>
    </source>
</evidence>
<reference evidence="6" key="1">
    <citation type="submission" date="2018-09" db="EMBL/GenBank/DDBJ databases">
        <title>Draft Genome Sequence of Mediterraneibacter sp. KCTC 15684.</title>
        <authorList>
            <person name="Kim J.S."/>
            <person name="Han K.I."/>
            <person name="Suh M.K."/>
            <person name="Lee K.C."/>
            <person name="Eom M.K."/>
            <person name="Lee J.H."/>
            <person name="Park S.H."/>
            <person name="Kang S.W."/>
            <person name="Park J.E."/>
            <person name="Oh B.S."/>
            <person name="Yu S.Y."/>
            <person name="Choi S.H."/>
            <person name="Lee D.H."/>
            <person name="Yoon H."/>
            <person name="Kim B."/>
            <person name="Yang S.J."/>
            <person name="Lee J.S."/>
        </authorList>
    </citation>
    <scope>NUCLEOTIDE SEQUENCE [LARGE SCALE GENOMIC DNA]</scope>
    <source>
        <strain evidence="6">KCTC 15684</strain>
    </source>
</reference>
<dbReference type="NCBIfam" id="TIGR01549">
    <property type="entry name" value="HAD-SF-IA-v1"/>
    <property type="match status" value="1"/>
</dbReference>
<comment type="cofactor">
    <cofactor evidence="1">
        <name>Mg(2+)</name>
        <dbReference type="ChEBI" id="CHEBI:18420"/>
    </cofactor>
</comment>
<dbReference type="CDD" id="cd04305">
    <property type="entry name" value="HAD_Neu5Ac-Pase_like"/>
    <property type="match status" value="1"/>
</dbReference>
<evidence type="ECO:0000256" key="3">
    <source>
        <dbReference type="ARBA" id="ARBA00022801"/>
    </source>
</evidence>
<dbReference type="SFLD" id="SFLDG01129">
    <property type="entry name" value="C1.5:_HAD__Beta-PGM__Phosphata"/>
    <property type="match status" value="1"/>
</dbReference>
<keyword evidence="3" id="KW-0378">Hydrolase</keyword>
<gene>
    <name evidence="5" type="ORF">KGMB01110_26280</name>
</gene>
<evidence type="ECO:0000256" key="2">
    <source>
        <dbReference type="ARBA" id="ARBA00022723"/>
    </source>
</evidence>
<evidence type="ECO:0000256" key="4">
    <source>
        <dbReference type="ARBA" id="ARBA00022842"/>
    </source>
</evidence>
<dbReference type="EMBL" id="BHGK01000001">
    <property type="protein sequence ID" value="GCA68192.1"/>
    <property type="molecule type" value="Genomic_DNA"/>
</dbReference>
<dbReference type="Proteomes" id="UP000265643">
    <property type="component" value="Unassembled WGS sequence"/>
</dbReference>
<dbReference type="GO" id="GO:0016791">
    <property type="term" value="F:phosphatase activity"/>
    <property type="evidence" value="ECO:0007669"/>
    <property type="project" value="TreeGrafter"/>
</dbReference>
<keyword evidence="2" id="KW-0479">Metal-binding</keyword>
<dbReference type="InterPro" id="IPR006439">
    <property type="entry name" value="HAD-SF_hydro_IA"/>
</dbReference>
<comment type="caution">
    <text evidence="5">The sequence shown here is derived from an EMBL/GenBank/DDBJ whole genome shotgun (WGS) entry which is preliminary data.</text>
</comment>
<evidence type="ECO:0000256" key="1">
    <source>
        <dbReference type="ARBA" id="ARBA00001946"/>
    </source>
</evidence>
<dbReference type="GO" id="GO:0046872">
    <property type="term" value="F:metal ion binding"/>
    <property type="evidence" value="ECO:0007669"/>
    <property type="project" value="UniProtKB-KW"/>
</dbReference>
<dbReference type="SFLD" id="SFLDS00003">
    <property type="entry name" value="Haloacid_Dehalogenase"/>
    <property type="match status" value="1"/>
</dbReference>
<dbReference type="AlphaFoldDB" id="A0A391PM67"/>
<dbReference type="SUPFAM" id="SSF56784">
    <property type="entry name" value="HAD-like"/>
    <property type="match status" value="1"/>
</dbReference>
<dbReference type="InterPro" id="IPR036412">
    <property type="entry name" value="HAD-like_sf"/>
</dbReference>
<dbReference type="Gene3D" id="1.20.120.710">
    <property type="entry name" value="Haloacid dehalogenase hydrolase-like domain"/>
    <property type="match status" value="1"/>
</dbReference>
<sequence>MKIKAIFFDVDDTLYDLSGPFVRAYDSFYGEKYPVTAQEMFIRSRRRSDEVYALTLTGEMSKHDMYIYRMQKAFEDAGIQIPAEEALQYQEYYAACQRQISMTPYMKQWLEHWKGKIPMGVITNGPAEHQWNKVHDLGLLEYFDRDKVLVSEELGTAKPDPKIFELALERVGTSPEETCFVGDSFSMDMTGACKAGWKTIWMNHRKHEPLENGAVPDYVVSSEKEMCELIEKLI</sequence>
<dbReference type="InterPro" id="IPR051400">
    <property type="entry name" value="HAD-like_hydrolase"/>
</dbReference>
<dbReference type="SFLD" id="SFLDG01135">
    <property type="entry name" value="C1.5.6:_HAD__Beta-PGM__Phospha"/>
    <property type="match status" value="1"/>
</dbReference>
<dbReference type="NCBIfam" id="TIGR01509">
    <property type="entry name" value="HAD-SF-IA-v3"/>
    <property type="match status" value="1"/>
</dbReference>
<protein>
    <submittedName>
        <fullName evidence="5">Haloacid dehalogenase</fullName>
    </submittedName>
</protein>
<dbReference type="Gene3D" id="3.40.50.1000">
    <property type="entry name" value="HAD superfamily/HAD-like"/>
    <property type="match status" value="1"/>
</dbReference>
<keyword evidence="4" id="KW-0460">Magnesium</keyword>
<proteinExistence type="predicted"/>
<name>A0A391PM67_9FIRM</name>
<dbReference type="InterPro" id="IPR023214">
    <property type="entry name" value="HAD_sf"/>
</dbReference>
<accession>A0A391PM67</accession>
<dbReference type="PANTHER" id="PTHR46470">
    <property type="entry name" value="N-ACYLNEURAMINATE-9-PHOSPHATASE"/>
    <property type="match status" value="1"/>
</dbReference>
<evidence type="ECO:0000313" key="6">
    <source>
        <dbReference type="Proteomes" id="UP000265643"/>
    </source>
</evidence>